<dbReference type="eggNOG" id="arCOG09803">
    <property type="taxonomic scope" value="Archaea"/>
</dbReference>
<dbReference type="AlphaFoldDB" id="G7VCS0"/>
<accession>G7VCS0</accession>
<name>G7VCS0_9CREN</name>
<organism evidence="1 2">
    <name type="scientific">Pyrobaculum ferrireducens</name>
    <dbReference type="NCBI Taxonomy" id="1104324"/>
    <lineage>
        <taxon>Archaea</taxon>
        <taxon>Thermoproteota</taxon>
        <taxon>Thermoprotei</taxon>
        <taxon>Thermoproteales</taxon>
        <taxon>Thermoproteaceae</taxon>
        <taxon>Pyrobaculum</taxon>
    </lineage>
</organism>
<reference evidence="1 2" key="1">
    <citation type="journal article" date="2012" name="J. Bacteriol.">
        <title>Complete genome sequence of strain 1860, a crenarchaeon of the genus pyrobaculum able to grow with various electron acceptors.</title>
        <authorList>
            <person name="Mardanov A.V."/>
            <person name="Gumerov V.M."/>
            <person name="Slobodkina G.B."/>
            <person name="Beletsky A.V."/>
            <person name="Bonch-Osmolovskaya E.A."/>
            <person name="Ravin N.V."/>
            <person name="Skryabin K.G."/>
        </authorList>
    </citation>
    <scope>NUCLEOTIDE SEQUENCE [LARGE SCALE GENOMIC DNA]</scope>
    <source>
        <strain evidence="1 2">1860</strain>
    </source>
</reference>
<dbReference type="STRING" id="1104324.P186_2489"/>
<keyword evidence="2" id="KW-1185">Reference proteome</keyword>
<dbReference type="GeneID" id="11594091"/>
<dbReference type="HOGENOM" id="CLU_932623_0_0_2"/>
<dbReference type="EMBL" id="CP003098">
    <property type="protein sequence ID" value="AET33875.1"/>
    <property type="molecule type" value="Genomic_DNA"/>
</dbReference>
<proteinExistence type="predicted"/>
<dbReference type="Proteomes" id="UP000005867">
    <property type="component" value="Chromosome"/>
</dbReference>
<dbReference type="RefSeq" id="WP_014289700.1">
    <property type="nucleotide sequence ID" value="NC_016645.1"/>
</dbReference>
<evidence type="ECO:0000313" key="2">
    <source>
        <dbReference type="Proteomes" id="UP000005867"/>
    </source>
</evidence>
<dbReference type="OrthoDB" id="379436at2157"/>
<dbReference type="BioCyc" id="PSP1104324:GJSN-2435-MONOMER"/>
<sequence>MTRRIALRWLAAAVIAIGVVMAAVAMAVKENPAKIAEEYYEKSVFINGSSGPRLVAVIADNGTVIYASAPPDNNGPWDLRRGGERPAQKVEVPDEAVKKALEKAGVAGELLGTYRFNRTHLVTLVEEAPLRIYAVIWNNDTAAKAQLKFEKYFENEGASSPQPVDRRSNTTFVKGWRTVGYVDVSVVLPFSVYSFEDESWGQFNTPGGYFKVAAKGWFTIIYGAAVYVEDLSYSESTDPMLSQCFFNSRTSGSGTPAAYIRANGRAITVTCGVLGVVYDIIATVGYGAWLYRSADARGNKWFTTGCLC</sequence>
<gene>
    <name evidence="1" type="ORF">P186_2489</name>
</gene>
<evidence type="ECO:0000313" key="1">
    <source>
        <dbReference type="EMBL" id="AET33875.1"/>
    </source>
</evidence>
<dbReference type="KEGG" id="pyr:P186_2489"/>
<protein>
    <submittedName>
        <fullName evidence="1">Uncharacterized protein</fullName>
    </submittedName>
</protein>